<dbReference type="InterPro" id="IPR052024">
    <property type="entry name" value="Methanogen_methyltrans"/>
</dbReference>
<dbReference type="KEGG" id="mear:Mpt1_c03660"/>
<proteinExistence type="predicted"/>
<dbReference type="GeneID" id="24818036"/>
<evidence type="ECO:0000313" key="3">
    <source>
        <dbReference type="Proteomes" id="UP000030787"/>
    </source>
</evidence>
<dbReference type="InterPro" id="IPR000257">
    <property type="entry name" value="Uroporphyrinogen_deCOase"/>
</dbReference>
<sequence>MKDAGHRESVRSALKHERGDRIPVNNFALVTAARSAGYTVEQARKDPKISAKVSIDYSIKTLSDFVKPVLDSQVPFADLGMDVRFPEDDYGYIKSHPVKDPEDIDKLALFDPNAAKECPMFTKVIVEGLRETSRMLEEDLHICGLSWGPITTAGYLMGTEEMIMMALMEPDMVKKLMVKVAPFVAEMQRTMIDAGATVMWMADPTSSGDLLSPSMFKEFSYLGLKEVIPTVKKEKDVPSFLHICGNTLEIMPMLPELKVDCFSFDHAVDPGKAKKLAGKKMALMGNIDPVKYIMSGNPAEIKDECRRIIDLAGRDGGFILSPGCETPISSPDVNVRAMGQAGQDYWKHR</sequence>
<dbReference type="Proteomes" id="UP000030787">
    <property type="component" value="Chromosome"/>
</dbReference>
<dbReference type="GO" id="GO:0004853">
    <property type="term" value="F:uroporphyrinogen decarboxylase activity"/>
    <property type="evidence" value="ECO:0007669"/>
    <property type="project" value="InterPro"/>
</dbReference>
<dbReference type="PANTHER" id="PTHR47099:SF1">
    <property type="entry name" value="METHYLCOBAMIDE:COM METHYLTRANSFERASE MTBA"/>
    <property type="match status" value="1"/>
</dbReference>
<gene>
    <name evidence="2" type="ORF">Mpt1_c03660</name>
</gene>
<organism evidence="2 3">
    <name type="scientific">Candidatus Methanoplasma termitum</name>
    <dbReference type="NCBI Taxonomy" id="1577791"/>
    <lineage>
        <taxon>Archaea</taxon>
        <taxon>Methanobacteriati</taxon>
        <taxon>Thermoplasmatota</taxon>
        <taxon>Thermoplasmata</taxon>
        <taxon>Methanomassiliicoccales</taxon>
        <taxon>Methanomassiliicoccaceae</taxon>
        <taxon>Candidatus Methanoplasma</taxon>
    </lineage>
</organism>
<dbReference type="InterPro" id="IPR038071">
    <property type="entry name" value="UROD/MetE-like_sf"/>
</dbReference>
<keyword evidence="3" id="KW-1185">Reference proteome</keyword>
<dbReference type="AlphaFoldDB" id="A0A0A7LFJ0"/>
<dbReference type="Gene3D" id="3.20.20.210">
    <property type="match status" value="1"/>
</dbReference>
<feature type="domain" description="Uroporphyrinogen decarboxylase (URO-D)" evidence="1">
    <location>
        <begin position="8"/>
        <end position="343"/>
    </location>
</feature>
<dbReference type="STRING" id="1577791.Mpt1_c03660"/>
<accession>A0A0A7LFJ0</accession>
<reference evidence="2 3" key="1">
    <citation type="journal article" date="2014" name="Appl. Environ. Microbiol.">
        <title>Comparative Genome Analysis of 'Candidatus Methanoplasma termitum' Indicates a New Mode of Energy Metabolism in the Seventh Order of Methanogens.</title>
        <authorList>
            <person name="Lang K."/>
            <person name="Schuldes J."/>
            <person name="Klingl A."/>
            <person name="Poehlein A."/>
            <person name="Daniel R."/>
            <person name="Brune A."/>
        </authorList>
    </citation>
    <scope>NUCLEOTIDE SEQUENCE [LARGE SCALE GENOMIC DNA]</scope>
    <source>
        <strain evidence="3">Mpt1</strain>
    </source>
</reference>
<evidence type="ECO:0000259" key="1">
    <source>
        <dbReference type="Pfam" id="PF01208"/>
    </source>
</evidence>
<dbReference type="PANTHER" id="PTHR47099">
    <property type="entry name" value="METHYLCOBAMIDE:COM METHYLTRANSFERASE MTBA"/>
    <property type="match status" value="1"/>
</dbReference>
<dbReference type="CDD" id="cd03465">
    <property type="entry name" value="URO-D_like"/>
    <property type="match status" value="1"/>
</dbReference>
<dbReference type="OrthoDB" id="124836at2157"/>
<dbReference type="HOGENOM" id="CLU_040933_2_1_2"/>
<dbReference type="Pfam" id="PF01208">
    <property type="entry name" value="URO-D"/>
    <property type="match status" value="1"/>
</dbReference>
<dbReference type="EMBL" id="CP010070">
    <property type="protein sequence ID" value="AIZ56261.1"/>
    <property type="molecule type" value="Genomic_DNA"/>
</dbReference>
<name>A0A0A7LFJ0_9ARCH</name>
<dbReference type="GO" id="GO:0006779">
    <property type="term" value="P:porphyrin-containing compound biosynthetic process"/>
    <property type="evidence" value="ECO:0007669"/>
    <property type="project" value="InterPro"/>
</dbReference>
<evidence type="ECO:0000313" key="2">
    <source>
        <dbReference type="EMBL" id="AIZ56261.1"/>
    </source>
</evidence>
<dbReference type="SUPFAM" id="SSF51726">
    <property type="entry name" value="UROD/MetE-like"/>
    <property type="match status" value="1"/>
</dbReference>
<dbReference type="RefSeq" id="WP_048111594.1">
    <property type="nucleotide sequence ID" value="NZ_CP010070.1"/>
</dbReference>
<protein>
    <submittedName>
        <fullName evidence="2">Uroporphyrinogen-III decarboxylase</fullName>
    </submittedName>
</protein>